<evidence type="ECO:0000313" key="3">
    <source>
        <dbReference type="Proteomes" id="UP000291591"/>
    </source>
</evidence>
<dbReference type="EMBL" id="SHKL01000001">
    <property type="protein sequence ID" value="RZT85892.1"/>
    <property type="molecule type" value="Genomic_DNA"/>
</dbReference>
<organism evidence="2 3">
    <name type="scientific">Pseudonocardia sediminis</name>
    <dbReference type="NCBI Taxonomy" id="1397368"/>
    <lineage>
        <taxon>Bacteria</taxon>
        <taxon>Bacillati</taxon>
        <taxon>Actinomycetota</taxon>
        <taxon>Actinomycetes</taxon>
        <taxon>Pseudonocardiales</taxon>
        <taxon>Pseudonocardiaceae</taxon>
        <taxon>Pseudonocardia</taxon>
    </lineage>
</organism>
<sequence>MSGPRGYRTIPVVRAPERVPYTPRPIDLFAIIGVLLIVFALLRLTQLV</sequence>
<gene>
    <name evidence="2" type="ORF">EV383_2779</name>
</gene>
<dbReference type="AlphaFoldDB" id="A0A4Q7UVD8"/>
<accession>A0A4Q7UVD8</accession>
<evidence type="ECO:0000313" key="2">
    <source>
        <dbReference type="EMBL" id="RZT85892.1"/>
    </source>
</evidence>
<evidence type="ECO:0000256" key="1">
    <source>
        <dbReference type="SAM" id="Phobius"/>
    </source>
</evidence>
<keyword evidence="1" id="KW-1133">Transmembrane helix</keyword>
<keyword evidence="1" id="KW-0812">Transmembrane</keyword>
<keyword evidence="3" id="KW-1185">Reference proteome</keyword>
<reference evidence="2 3" key="1">
    <citation type="submission" date="2019-02" db="EMBL/GenBank/DDBJ databases">
        <title>Sequencing the genomes of 1000 actinobacteria strains.</title>
        <authorList>
            <person name="Klenk H.-P."/>
        </authorList>
    </citation>
    <scope>NUCLEOTIDE SEQUENCE [LARGE SCALE GENOMIC DNA]</scope>
    <source>
        <strain evidence="2 3">DSM 45779</strain>
    </source>
</reference>
<keyword evidence="1" id="KW-0472">Membrane</keyword>
<proteinExistence type="predicted"/>
<protein>
    <submittedName>
        <fullName evidence="2">Uncharacterized protein</fullName>
    </submittedName>
</protein>
<name>A0A4Q7UVD8_PSEST</name>
<feature type="transmembrane region" description="Helical" evidence="1">
    <location>
        <begin position="26"/>
        <end position="44"/>
    </location>
</feature>
<comment type="caution">
    <text evidence="2">The sequence shown here is derived from an EMBL/GenBank/DDBJ whole genome shotgun (WGS) entry which is preliminary data.</text>
</comment>
<dbReference type="Proteomes" id="UP000291591">
    <property type="component" value="Unassembled WGS sequence"/>
</dbReference>